<dbReference type="EMBL" id="JAAVMX010000003">
    <property type="protein sequence ID" value="KAF4510981.1"/>
    <property type="molecule type" value="Genomic_DNA"/>
</dbReference>
<sequence>MQSAASQLDKDREARLAALADRERGAREAESKARERAGERGFVNGLHRQAEKLDLGERMGRGRQRYQRDDD</sequence>
<reference evidence="2 3" key="1">
    <citation type="journal article" date="2020" name="Genome Biol. Evol.">
        <title>A new high-quality draft genome assembly of the Chinese cordyceps Ophiocordyceps sinensis.</title>
        <authorList>
            <person name="Shu R."/>
            <person name="Zhang J."/>
            <person name="Meng Q."/>
            <person name="Zhang H."/>
            <person name="Zhou G."/>
            <person name="Li M."/>
            <person name="Wu P."/>
            <person name="Zhao Y."/>
            <person name="Chen C."/>
            <person name="Qin Q."/>
        </authorList>
    </citation>
    <scope>NUCLEOTIDE SEQUENCE [LARGE SCALE GENOMIC DNA]</scope>
    <source>
        <strain evidence="2 3">IOZ07</strain>
    </source>
</reference>
<dbReference type="Proteomes" id="UP000557566">
    <property type="component" value="Unassembled WGS sequence"/>
</dbReference>
<feature type="compositionally biased region" description="Basic and acidic residues" evidence="1">
    <location>
        <begin position="19"/>
        <end position="39"/>
    </location>
</feature>
<evidence type="ECO:0000313" key="2">
    <source>
        <dbReference type="EMBL" id="KAF4510981.1"/>
    </source>
</evidence>
<keyword evidence="3" id="KW-1185">Reference proteome</keyword>
<gene>
    <name evidence="2" type="ORF">G6O67_002824</name>
</gene>
<protein>
    <submittedName>
        <fullName evidence="2">Uncharacterized protein</fullName>
    </submittedName>
</protein>
<organism evidence="2 3">
    <name type="scientific">Ophiocordyceps sinensis</name>
    <dbReference type="NCBI Taxonomy" id="72228"/>
    <lineage>
        <taxon>Eukaryota</taxon>
        <taxon>Fungi</taxon>
        <taxon>Dikarya</taxon>
        <taxon>Ascomycota</taxon>
        <taxon>Pezizomycotina</taxon>
        <taxon>Sordariomycetes</taxon>
        <taxon>Hypocreomycetidae</taxon>
        <taxon>Hypocreales</taxon>
        <taxon>Ophiocordycipitaceae</taxon>
        <taxon>Ophiocordyceps</taxon>
    </lineage>
</organism>
<accession>A0A8H4V7W6</accession>
<evidence type="ECO:0000256" key="1">
    <source>
        <dbReference type="SAM" id="MobiDB-lite"/>
    </source>
</evidence>
<dbReference type="OrthoDB" id="21123at2759"/>
<name>A0A8H4V7W6_9HYPO</name>
<feature type="region of interest" description="Disordered" evidence="1">
    <location>
        <begin position="19"/>
        <end position="71"/>
    </location>
</feature>
<proteinExistence type="predicted"/>
<feature type="compositionally biased region" description="Basic and acidic residues" evidence="1">
    <location>
        <begin position="48"/>
        <end position="71"/>
    </location>
</feature>
<evidence type="ECO:0000313" key="3">
    <source>
        <dbReference type="Proteomes" id="UP000557566"/>
    </source>
</evidence>
<dbReference type="AlphaFoldDB" id="A0A8H4V7W6"/>
<comment type="caution">
    <text evidence="2">The sequence shown here is derived from an EMBL/GenBank/DDBJ whole genome shotgun (WGS) entry which is preliminary data.</text>
</comment>